<comment type="caution">
    <text evidence="2">The sequence shown here is derived from an EMBL/GenBank/DDBJ whole genome shotgun (WGS) entry which is preliminary data.</text>
</comment>
<protein>
    <recommendedName>
        <fullName evidence="4">Outer membrane lipoprotein-sorting protein</fullName>
    </recommendedName>
</protein>
<evidence type="ECO:0008006" key="4">
    <source>
        <dbReference type="Google" id="ProtNLM"/>
    </source>
</evidence>
<dbReference type="AlphaFoldDB" id="A0A1F5VV36"/>
<name>A0A1F5VV36_9BACT</name>
<sequence length="252" mass="28464">MIKRMMLVFFVLLVLVSGNVYAEKADEIVNKCIKAMGGVEKIKAIKTMQIMGKSFQGAMELPVFVQIKRPDKIRVEATVQEQVVIQAFDGTNAWQIIPFLGSNEPNIISEEDAKFLKMQADIDGPLIDYKKKGNSIELVGEEDMEGTPVIKLKVTLKNGETENLYFDAENYMLLKRSIKIMKQENEIQVDGYYSDYKEVDGVMLPYTSESKAGGRTISLFTIEDVKMNKEIDDAVFAMPPKSKPKEEPSEKK</sequence>
<evidence type="ECO:0000256" key="1">
    <source>
        <dbReference type="SAM" id="SignalP"/>
    </source>
</evidence>
<proteinExistence type="predicted"/>
<dbReference type="Proteomes" id="UP000178943">
    <property type="component" value="Unassembled WGS sequence"/>
</dbReference>
<organism evidence="2 3">
    <name type="scientific">Candidatus Fischerbacteria bacterium RBG_13_37_8</name>
    <dbReference type="NCBI Taxonomy" id="1817863"/>
    <lineage>
        <taxon>Bacteria</taxon>
        <taxon>Candidatus Fischeribacteriota</taxon>
    </lineage>
</organism>
<reference evidence="2 3" key="1">
    <citation type="journal article" date="2016" name="Nat. Commun.">
        <title>Thousands of microbial genomes shed light on interconnected biogeochemical processes in an aquifer system.</title>
        <authorList>
            <person name="Anantharaman K."/>
            <person name="Brown C.T."/>
            <person name="Hug L.A."/>
            <person name="Sharon I."/>
            <person name="Castelle C.J."/>
            <person name="Probst A.J."/>
            <person name="Thomas B.C."/>
            <person name="Singh A."/>
            <person name="Wilkins M.J."/>
            <person name="Karaoz U."/>
            <person name="Brodie E.L."/>
            <person name="Williams K.H."/>
            <person name="Hubbard S.S."/>
            <person name="Banfield J.F."/>
        </authorList>
    </citation>
    <scope>NUCLEOTIDE SEQUENCE [LARGE SCALE GENOMIC DNA]</scope>
</reference>
<dbReference type="STRING" id="1817863.A2Y62_15980"/>
<feature type="signal peptide" evidence="1">
    <location>
        <begin position="1"/>
        <end position="22"/>
    </location>
</feature>
<feature type="chain" id="PRO_5009522100" description="Outer membrane lipoprotein-sorting protein" evidence="1">
    <location>
        <begin position="23"/>
        <end position="252"/>
    </location>
</feature>
<dbReference type="EMBL" id="MFGW01000062">
    <property type="protein sequence ID" value="OGF67324.1"/>
    <property type="molecule type" value="Genomic_DNA"/>
</dbReference>
<evidence type="ECO:0000313" key="3">
    <source>
        <dbReference type="Proteomes" id="UP000178943"/>
    </source>
</evidence>
<evidence type="ECO:0000313" key="2">
    <source>
        <dbReference type="EMBL" id="OGF67324.1"/>
    </source>
</evidence>
<keyword evidence="1" id="KW-0732">Signal</keyword>
<accession>A0A1F5VV36</accession>
<gene>
    <name evidence="2" type="ORF">A2Y62_15980</name>
</gene>
<dbReference type="Gene3D" id="2.50.20.10">
    <property type="entry name" value="Lipoprotein localisation LolA/LolB/LppX"/>
    <property type="match status" value="1"/>
</dbReference>